<evidence type="ECO:0000313" key="2">
    <source>
        <dbReference type="Proteomes" id="UP000186176"/>
    </source>
</evidence>
<evidence type="ECO:0000313" key="1">
    <source>
        <dbReference type="EMBL" id="OII71833.1"/>
    </source>
</evidence>
<proteinExistence type="predicted"/>
<dbReference type="RefSeq" id="XP_028873452.1">
    <property type="nucleotide sequence ID" value="XM_029017654.1"/>
</dbReference>
<name>A0A1J4MC77_9CRYT</name>
<dbReference type="AlphaFoldDB" id="A0A1J4MC77"/>
<dbReference type="GeneID" id="39977433"/>
<dbReference type="EMBL" id="LRBP01000027">
    <property type="protein sequence ID" value="OII71833.1"/>
    <property type="molecule type" value="Genomic_DNA"/>
</dbReference>
<protein>
    <submittedName>
        <fullName evidence="1">Uncharacterized protein</fullName>
    </submittedName>
</protein>
<sequence length="605" mass="72445">MKHFFSINRILPNISIELKFGLNNIFDLIQDQHTQYRILNAIYILCIDLKNDIILESGSVINDLIKLIGRLLELEKYEENNNLDLNIIAVETFLDVFFLLKFPKNCQLINIINSKISELKLKNFWVLGQLINELYQNSRESNYKLHESILIENRHIENRTFEQKDRNIESDTLNVKFDEHFEDFQDISQIFEYKNSIKIGVPTYLDFEYEPYNSKRINFFYLDEDEMDVVYRNVKFSFSLTNQILENLFNTLKNFQNKYQYNPVSILIYRLIIYRYTEFGNNTINKLNQLIENSKSEALVTSLFECSLLIKDEELYNIFDFYIQLENSHDFLDVVITINNLIRLHLENYSSSLNKFSSWIKTKKNDRILKLDRKLINANFPNTFEMVKYYLDHFKTELCLISKKFQILASTLKENNHEYCYNHIELALNEIKTLIFSTPIFNRNDLLEIIRNLFSINLDEYINLYFYMYSCDSANGEPARKINNYLDTKHLINSTLHNAKYFQKNYLSKSESCDLRFRSIKLLREIQNYDFLKELLFVLQTISKRQQLIFWWYINSNEIPFISEFVSKLFAERRRIGTLQCYLSCMEIEFTNLLNNNLQAHNNGK</sequence>
<gene>
    <name evidence="1" type="ORF">cubi_00641</name>
</gene>
<reference evidence="1 2" key="1">
    <citation type="submission" date="2016-10" db="EMBL/GenBank/DDBJ databases">
        <title>Reductive evolution of mitochondrial metabolism and differential evolution of invasion-related proteins in Cryptosporidium.</title>
        <authorList>
            <person name="Liu S."/>
            <person name="Roellig D.M."/>
            <person name="Guo Y."/>
            <person name="Li N."/>
            <person name="Frace M.A."/>
            <person name="Tang K."/>
            <person name="Zhang L."/>
            <person name="Feng Y."/>
            <person name="Xiao L."/>
        </authorList>
    </citation>
    <scope>NUCLEOTIDE SEQUENCE [LARGE SCALE GENOMIC DNA]</scope>
    <source>
        <strain evidence="1">39726</strain>
    </source>
</reference>
<organism evidence="1 2">
    <name type="scientific">Cryptosporidium ubiquitum</name>
    <dbReference type="NCBI Taxonomy" id="857276"/>
    <lineage>
        <taxon>Eukaryota</taxon>
        <taxon>Sar</taxon>
        <taxon>Alveolata</taxon>
        <taxon>Apicomplexa</taxon>
        <taxon>Conoidasida</taxon>
        <taxon>Coccidia</taxon>
        <taxon>Eucoccidiorida</taxon>
        <taxon>Eimeriorina</taxon>
        <taxon>Cryptosporidiidae</taxon>
        <taxon>Cryptosporidium</taxon>
    </lineage>
</organism>
<keyword evidence="2" id="KW-1185">Reference proteome</keyword>
<comment type="caution">
    <text evidence="1">The sequence shown here is derived from an EMBL/GenBank/DDBJ whole genome shotgun (WGS) entry which is preliminary data.</text>
</comment>
<accession>A0A1J4MC77</accession>
<dbReference type="OrthoDB" id="338777at2759"/>
<dbReference type="VEuPathDB" id="CryptoDB:cubi_00641"/>
<dbReference type="Proteomes" id="UP000186176">
    <property type="component" value="Unassembled WGS sequence"/>
</dbReference>